<protein>
    <submittedName>
        <fullName evidence="2">Protease</fullName>
    </submittedName>
</protein>
<keyword evidence="2" id="KW-0378">Hydrolase</keyword>
<feature type="region of interest" description="Disordered" evidence="1">
    <location>
        <begin position="16"/>
        <end position="59"/>
    </location>
</feature>
<dbReference type="Pfam" id="PF08284">
    <property type="entry name" value="RVP_2"/>
    <property type="match status" value="1"/>
</dbReference>
<dbReference type="AlphaFoldDB" id="A0A5B6W6S5"/>
<dbReference type="GO" id="GO:0008233">
    <property type="term" value="F:peptidase activity"/>
    <property type="evidence" value="ECO:0007669"/>
    <property type="project" value="UniProtKB-KW"/>
</dbReference>
<keyword evidence="2" id="KW-0645">Protease</keyword>
<reference evidence="3" key="1">
    <citation type="journal article" date="2019" name="Plant Biotechnol. J.">
        <title>Genome sequencing of the Australian wild diploid species Gossypium australe highlights disease resistance and delayed gland morphogenesis.</title>
        <authorList>
            <person name="Cai Y."/>
            <person name="Cai X."/>
            <person name="Wang Q."/>
            <person name="Wang P."/>
            <person name="Zhang Y."/>
            <person name="Cai C."/>
            <person name="Xu Y."/>
            <person name="Wang K."/>
            <person name="Zhou Z."/>
            <person name="Wang C."/>
            <person name="Geng S."/>
            <person name="Li B."/>
            <person name="Dong Q."/>
            <person name="Hou Y."/>
            <person name="Wang H."/>
            <person name="Ai P."/>
            <person name="Liu Z."/>
            <person name="Yi F."/>
            <person name="Sun M."/>
            <person name="An G."/>
            <person name="Cheng J."/>
            <person name="Zhang Y."/>
            <person name="Shi Q."/>
            <person name="Xie Y."/>
            <person name="Shi X."/>
            <person name="Chang Y."/>
            <person name="Huang F."/>
            <person name="Chen Y."/>
            <person name="Hong S."/>
            <person name="Mi L."/>
            <person name="Sun Q."/>
            <person name="Zhang L."/>
            <person name="Zhou B."/>
            <person name="Peng R."/>
            <person name="Zhang X."/>
            <person name="Liu F."/>
        </authorList>
    </citation>
    <scope>NUCLEOTIDE SEQUENCE [LARGE SCALE GENOMIC DNA]</scope>
    <source>
        <strain evidence="3">cv. PA1801</strain>
    </source>
</reference>
<gene>
    <name evidence="2" type="ORF">EPI10_011067</name>
</gene>
<dbReference type="Proteomes" id="UP000325315">
    <property type="component" value="Unassembled WGS sequence"/>
</dbReference>
<evidence type="ECO:0000313" key="2">
    <source>
        <dbReference type="EMBL" id="KAA3477156.1"/>
    </source>
</evidence>
<evidence type="ECO:0000313" key="3">
    <source>
        <dbReference type="Proteomes" id="UP000325315"/>
    </source>
</evidence>
<dbReference type="GO" id="GO:0006508">
    <property type="term" value="P:proteolysis"/>
    <property type="evidence" value="ECO:0007669"/>
    <property type="project" value="UniProtKB-KW"/>
</dbReference>
<organism evidence="2 3">
    <name type="scientific">Gossypium australe</name>
    <dbReference type="NCBI Taxonomy" id="47621"/>
    <lineage>
        <taxon>Eukaryota</taxon>
        <taxon>Viridiplantae</taxon>
        <taxon>Streptophyta</taxon>
        <taxon>Embryophyta</taxon>
        <taxon>Tracheophyta</taxon>
        <taxon>Spermatophyta</taxon>
        <taxon>Magnoliopsida</taxon>
        <taxon>eudicotyledons</taxon>
        <taxon>Gunneridae</taxon>
        <taxon>Pentapetalae</taxon>
        <taxon>rosids</taxon>
        <taxon>malvids</taxon>
        <taxon>Malvales</taxon>
        <taxon>Malvaceae</taxon>
        <taxon>Malvoideae</taxon>
        <taxon>Gossypium</taxon>
    </lineage>
</organism>
<name>A0A5B6W6S5_9ROSI</name>
<dbReference type="EMBL" id="SMMG02000004">
    <property type="protein sequence ID" value="KAA3477156.1"/>
    <property type="molecule type" value="Genomic_DNA"/>
</dbReference>
<proteinExistence type="predicted"/>
<comment type="caution">
    <text evidence="2">The sequence shown here is derived from an EMBL/GenBank/DDBJ whole genome shotgun (WGS) entry which is preliminary data.</text>
</comment>
<feature type="compositionally biased region" description="Polar residues" evidence="1">
    <location>
        <begin position="50"/>
        <end position="59"/>
    </location>
</feature>
<sequence length="106" mass="11846">MPESVSRLKLPCVNVKTYGKPQSPASKKSKKYHDHSISSMGYSGKDRGSQRSNLRSPTLSAASAGSYVMVNKVCKNYPLMVRGYCFSADLMLFRFYEFDVILGMDC</sequence>
<accession>A0A5B6W6S5</accession>
<keyword evidence="3" id="KW-1185">Reference proteome</keyword>
<dbReference type="OrthoDB" id="849129at2759"/>
<evidence type="ECO:0000256" key="1">
    <source>
        <dbReference type="SAM" id="MobiDB-lite"/>
    </source>
</evidence>